<feature type="compositionally biased region" description="Basic and acidic residues" evidence="1">
    <location>
        <begin position="117"/>
        <end position="128"/>
    </location>
</feature>
<proteinExistence type="predicted"/>
<evidence type="ECO:0000313" key="2">
    <source>
        <dbReference type="EMBL" id="KFO36126.1"/>
    </source>
</evidence>
<protein>
    <submittedName>
        <fullName evidence="2">Uncharacterized protein</fullName>
    </submittedName>
</protein>
<dbReference type="AlphaFoldDB" id="A0A091EKP4"/>
<dbReference type="EMBL" id="KN121538">
    <property type="protein sequence ID" value="KFO36126.1"/>
    <property type="molecule type" value="Genomic_DNA"/>
</dbReference>
<evidence type="ECO:0000256" key="1">
    <source>
        <dbReference type="SAM" id="MobiDB-lite"/>
    </source>
</evidence>
<accession>A0A091EKP4</accession>
<sequence>MEWEGDNIKRSNCSGDEVSRTLGSRHNAQSFFLGSLSLQLTRSTTSVVFESPQLMEDSIPIFHHNPYFEVMSQMLAFRPFLKQKSWELSVQHPTPQSSPPLWDTASKPQSRPKLNRKRENGTEERESDSVLCLFRMELSRLSA</sequence>
<organism evidence="2 3">
    <name type="scientific">Fukomys damarensis</name>
    <name type="common">Damaraland mole rat</name>
    <name type="synonym">Cryptomys damarensis</name>
    <dbReference type="NCBI Taxonomy" id="885580"/>
    <lineage>
        <taxon>Eukaryota</taxon>
        <taxon>Metazoa</taxon>
        <taxon>Chordata</taxon>
        <taxon>Craniata</taxon>
        <taxon>Vertebrata</taxon>
        <taxon>Euteleostomi</taxon>
        <taxon>Mammalia</taxon>
        <taxon>Eutheria</taxon>
        <taxon>Euarchontoglires</taxon>
        <taxon>Glires</taxon>
        <taxon>Rodentia</taxon>
        <taxon>Hystricomorpha</taxon>
        <taxon>Bathyergidae</taxon>
        <taxon>Fukomys</taxon>
    </lineage>
</organism>
<feature type="region of interest" description="Disordered" evidence="1">
    <location>
        <begin position="88"/>
        <end position="128"/>
    </location>
</feature>
<name>A0A091EKP4_FUKDA</name>
<dbReference type="Proteomes" id="UP000028990">
    <property type="component" value="Unassembled WGS sequence"/>
</dbReference>
<reference evidence="2 3" key="1">
    <citation type="submission" date="2013-11" db="EMBL/GenBank/DDBJ databases">
        <title>The Damaraland mole rat (Fukomys damarensis) genome and evolution of African mole rats.</title>
        <authorList>
            <person name="Gladyshev V.N."/>
            <person name="Fang X."/>
        </authorList>
    </citation>
    <scope>NUCLEOTIDE SEQUENCE [LARGE SCALE GENOMIC DNA]</scope>
    <source>
        <tissue evidence="2">Liver</tissue>
    </source>
</reference>
<evidence type="ECO:0000313" key="3">
    <source>
        <dbReference type="Proteomes" id="UP000028990"/>
    </source>
</evidence>
<gene>
    <name evidence="2" type="ORF">H920_02500</name>
</gene>
<keyword evidence="3" id="KW-1185">Reference proteome</keyword>